<evidence type="ECO:0008006" key="3">
    <source>
        <dbReference type="Google" id="ProtNLM"/>
    </source>
</evidence>
<keyword evidence="2" id="KW-1185">Reference proteome</keyword>
<reference evidence="1 2" key="1">
    <citation type="submission" date="2021-01" db="EMBL/GenBank/DDBJ databases">
        <title>Tumebacillus sp. strain ITR2 16S ribosomal RNA gene Genome sequencing and assembly.</title>
        <authorList>
            <person name="Kang M."/>
        </authorList>
    </citation>
    <scope>NUCLEOTIDE SEQUENCE [LARGE SCALE GENOMIC DNA]</scope>
    <source>
        <strain evidence="1 2">ITR2</strain>
    </source>
</reference>
<evidence type="ECO:0000313" key="2">
    <source>
        <dbReference type="Proteomes" id="UP000602284"/>
    </source>
</evidence>
<dbReference type="EMBL" id="JAEQNB010000005">
    <property type="protein sequence ID" value="MBL0388280.1"/>
    <property type="molecule type" value="Genomic_DNA"/>
</dbReference>
<evidence type="ECO:0000313" key="1">
    <source>
        <dbReference type="EMBL" id="MBL0388280.1"/>
    </source>
</evidence>
<protein>
    <recommendedName>
        <fullName evidence="3">Spore germination protein</fullName>
    </recommendedName>
</protein>
<proteinExistence type="predicted"/>
<organism evidence="1 2">
    <name type="scientific">Tumebacillus amylolyticus</name>
    <dbReference type="NCBI Taxonomy" id="2801339"/>
    <lineage>
        <taxon>Bacteria</taxon>
        <taxon>Bacillati</taxon>
        <taxon>Bacillota</taxon>
        <taxon>Bacilli</taxon>
        <taxon>Bacillales</taxon>
        <taxon>Alicyclobacillaceae</taxon>
        <taxon>Tumebacillus</taxon>
    </lineage>
</organism>
<dbReference type="Proteomes" id="UP000602284">
    <property type="component" value="Unassembled WGS sequence"/>
</dbReference>
<gene>
    <name evidence="1" type="ORF">JJB07_16850</name>
</gene>
<sequence>MIGGINVLAVKVNVFDKGYLNIGPLFLQDWNGYSKQNYGSGEVNGDGDAQFGFTTLVYDQDAVDQPINHSSVI</sequence>
<dbReference type="RefSeq" id="WP_201637070.1">
    <property type="nucleotide sequence ID" value="NZ_JAEQNB010000005.1"/>
</dbReference>
<name>A0ABS1JDI6_9BACL</name>
<accession>A0ABS1JDI6</accession>
<comment type="caution">
    <text evidence="1">The sequence shown here is derived from an EMBL/GenBank/DDBJ whole genome shotgun (WGS) entry which is preliminary data.</text>
</comment>